<keyword evidence="6 10" id="KW-0133">Cell shape</keyword>
<keyword evidence="3 10" id="KW-0132">Cell division</keyword>
<dbReference type="SUPFAM" id="SSF63418">
    <property type="entry name" value="MurE/MurF N-terminal domain"/>
    <property type="match status" value="1"/>
</dbReference>
<feature type="compositionally biased region" description="Basic and acidic residues" evidence="12">
    <location>
        <begin position="8"/>
        <end position="21"/>
    </location>
</feature>
<protein>
    <recommendedName>
        <fullName evidence="10 11">UDP-N-acetylmuramoyl-tripeptide--D-alanyl-D-alanine ligase</fullName>
        <ecNumber evidence="10 11">6.3.2.10</ecNumber>
    </recommendedName>
    <alternativeName>
        <fullName evidence="10">D-alanyl-D-alanine-adding enzyme</fullName>
    </alternativeName>
</protein>
<dbReference type="NCBIfam" id="TIGR01143">
    <property type="entry name" value="murF"/>
    <property type="match status" value="1"/>
</dbReference>
<feature type="binding site" evidence="10">
    <location>
        <begin position="158"/>
        <end position="164"/>
    </location>
    <ligand>
        <name>ATP</name>
        <dbReference type="ChEBI" id="CHEBI:30616"/>
    </ligand>
</feature>
<dbReference type="InterPro" id="IPR036565">
    <property type="entry name" value="Mur-like_cat_sf"/>
</dbReference>
<evidence type="ECO:0000313" key="16">
    <source>
        <dbReference type="EMBL" id="BAC18867.1"/>
    </source>
</evidence>
<reference evidence="16 17" key="1">
    <citation type="journal article" date="2003" name="Genome Res.">
        <title>Comparative complete genome sequence analysis of the amino acid replacements responsible for the thermostability of Corynebacterium efficiens.</title>
        <authorList>
            <person name="Nishio Y."/>
            <person name="Nakamura Y."/>
            <person name="Kawarabayasi Y."/>
            <person name="Usuda Y."/>
            <person name="Kimura E."/>
            <person name="Sugimoto S."/>
            <person name="Matsui K."/>
            <person name="Yamagishi A."/>
            <person name="Kikuchi H."/>
            <person name="Ikeo K."/>
            <person name="Gojobori T."/>
        </authorList>
    </citation>
    <scope>NUCLEOTIDE SEQUENCE [LARGE SCALE GENOMIC DNA]</scope>
    <source>
        <strain evidence="17">DSM 44549 / YS-314 / AJ 12310 / JCM 11189 / NBRC 100395</strain>
    </source>
</reference>
<keyword evidence="7 10" id="KW-0573">Peptidoglycan synthesis</keyword>
<evidence type="ECO:0000256" key="4">
    <source>
        <dbReference type="ARBA" id="ARBA00022741"/>
    </source>
</evidence>
<dbReference type="SUPFAM" id="SSF53623">
    <property type="entry name" value="MurD-like peptide ligases, catalytic domain"/>
    <property type="match status" value="1"/>
</dbReference>
<dbReference type="GO" id="GO:0009252">
    <property type="term" value="P:peptidoglycan biosynthetic process"/>
    <property type="evidence" value="ECO:0007669"/>
    <property type="project" value="UniProtKB-UniRule"/>
</dbReference>
<organism evidence="16 17">
    <name type="scientific">Corynebacterium efficiens (strain DSM 44549 / YS-314 / AJ 12310 / JCM 11189 / NBRC 100395)</name>
    <dbReference type="NCBI Taxonomy" id="196164"/>
    <lineage>
        <taxon>Bacteria</taxon>
        <taxon>Bacillati</taxon>
        <taxon>Actinomycetota</taxon>
        <taxon>Actinomycetes</taxon>
        <taxon>Mycobacteriales</taxon>
        <taxon>Corynebacteriaceae</taxon>
        <taxon>Corynebacterium</taxon>
    </lineage>
</organism>
<keyword evidence="8 10" id="KW-0131">Cell cycle</keyword>
<evidence type="ECO:0000256" key="7">
    <source>
        <dbReference type="ARBA" id="ARBA00022984"/>
    </source>
</evidence>
<evidence type="ECO:0000259" key="13">
    <source>
        <dbReference type="Pfam" id="PF01225"/>
    </source>
</evidence>
<evidence type="ECO:0000313" key="17">
    <source>
        <dbReference type="Proteomes" id="UP000001409"/>
    </source>
</evidence>
<dbReference type="Pfam" id="PF01225">
    <property type="entry name" value="Mur_ligase"/>
    <property type="match status" value="1"/>
</dbReference>
<dbReference type="PANTHER" id="PTHR43024:SF1">
    <property type="entry name" value="UDP-N-ACETYLMURAMOYL-TRIPEPTIDE--D-ALANYL-D-ALANINE LIGASE"/>
    <property type="match status" value="1"/>
</dbReference>
<dbReference type="InterPro" id="IPR005863">
    <property type="entry name" value="UDP-N-AcMur_synth"/>
</dbReference>
<feature type="region of interest" description="Disordered" evidence="12">
    <location>
        <begin position="1"/>
        <end position="22"/>
    </location>
</feature>
<dbReference type="InterPro" id="IPR036615">
    <property type="entry name" value="Mur_ligase_C_dom_sf"/>
</dbReference>
<dbReference type="InterPro" id="IPR051046">
    <property type="entry name" value="MurCDEF_CellWall_CoF430Synth"/>
</dbReference>
<dbReference type="InterPro" id="IPR004101">
    <property type="entry name" value="Mur_ligase_C"/>
</dbReference>
<sequence>MTVSRFVRHCDTRSPTGKESKSTPMIELTLGQIVEIVGGELAGGAQPDTTVTGTVEFDSRQVTAGGLFLALPGARVDGHEYATTAIGQGAVAVLAARPVDVPSIIVPPVTPTDSNADIYAHDPEGHGAAVIEALSKLARHVVDLAVGAHDLTVVALTGSAGKTSTKDFIATVLSMAGDTVAPPGSFNNEVGLPHTALRCTTHTRYLVAEMSARGIGHIAHLARITPPRIGAVLNVGSAHLGEFGSRANIAQAKGELVEALPAAADGGVAVLNADDPFVAAMAPRTTARVVTFSTANPPAPGAQYWAGDLELDDVARASFTLHTPRGSWPVSLQVFGEHQVANALAAAAVAIEAGVDETTVVSGLSSHAAASAHRMDVRTRPDGVTVINDSYNANPDSMRAGVAALAYTASARRDATSWAVLGQMGELGDEAVQEHRALGAELAKYHVERLIAVGDNPNCRALREQAAALGVRTDAVPDAASAVDLLRHQVRDGDVVLVKASNADQLWRVAEELHAMFDGDSRRDVEGL</sequence>
<evidence type="ECO:0000256" key="12">
    <source>
        <dbReference type="SAM" id="MobiDB-lite"/>
    </source>
</evidence>
<dbReference type="GO" id="GO:0008360">
    <property type="term" value="P:regulation of cell shape"/>
    <property type="evidence" value="ECO:0007669"/>
    <property type="project" value="UniProtKB-KW"/>
</dbReference>
<comment type="similarity">
    <text evidence="10">Belongs to the MurCDEF family. MurF subfamily.</text>
</comment>
<evidence type="ECO:0000256" key="3">
    <source>
        <dbReference type="ARBA" id="ARBA00022618"/>
    </source>
</evidence>
<dbReference type="Gene3D" id="3.90.190.20">
    <property type="entry name" value="Mur ligase, C-terminal domain"/>
    <property type="match status" value="1"/>
</dbReference>
<name>Q8FNT6_COREF</name>
<keyword evidence="9 10" id="KW-0961">Cell wall biogenesis/degradation</keyword>
<dbReference type="GO" id="GO:0051301">
    <property type="term" value="P:cell division"/>
    <property type="evidence" value="ECO:0007669"/>
    <property type="project" value="UniProtKB-KW"/>
</dbReference>
<dbReference type="InterPro" id="IPR035911">
    <property type="entry name" value="MurE/MurF_N"/>
</dbReference>
<dbReference type="InterPro" id="IPR000713">
    <property type="entry name" value="Mur_ligase_N"/>
</dbReference>
<keyword evidence="17" id="KW-1185">Reference proteome</keyword>
<comment type="subcellular location">
    <subcellularLocation>
        <location evidence="10 11">Cytoplasm</location>
    </subcellularLocation>
</comment>
<evidence type="ECO:0000259" key="15">
    <source>
        <dbReference type="Pfam" id="PF08245"/>
    </source>
</evidence>
<dbReference type="SUPFAM" id="SSF53244">
    <property type="entry name" value="MurD-like peptide ligases, peptide-binding domain"/>
    <property type="match status" value="1"/>
</dbReference>
<dbReference type="AlphaFoldDB" id="Q8FNT6"/>
<keyword evidence="1 10" id="KW-0963">Cytoplasm</keyword>
<keyword evidence="5 10" id="KW-0067">ATP-binding</keyword>
<dbReference type="GO" id="GO:0005737">
    <property type="term" value="C:cytoplasm"/>
    <property type="evidence" value="ECO:0007669"/>
    <property type="project" value="UniProtKB-SubCell"/>
</dbReference>
<keyword evidence="2 10" id="KW-0436">Ligase</keyword>
<dbReference type="UniPathway" id="UPA00219"/>
<comment type="function">
    <text evidence="10 11">Involved in cell wall formation. Catalyzes the final step in the synthesis of UDP-N-acetylmuramoyl-pentapeptide, the precursor of murein.</text>
</comment>
<dbReference type="InterPro" id="IPR013221">
    <property type="entry name" value="Mur_ligase_cen"/>
</dbReference>
<evidence type="ECO:0000256" key="8">
    <source>
        <dbReference type="ARBA" id="ARBA00023306"/>
    </source>
</evidence>
<feature type="domain" description="Mur ligase N-terminal catalytic" evidence="13">
    <location>
        <begin position="55"/>
        <end position="139"/>
    </location>
</feature>
<dbReference type="EC" id="6.3.2.10" evidence="10 11"/>
<evidence type="ECO:0000256" key="6">
    <source>
        <dbReference type="ARBA" id="ARBA00022960"/>
    </source>
</evidence>
<dbReference type="PANTHER" id="PTHR43024">
    <property type="entry name" value="UDP-N-ACETYLMURAMOYL-TRIPEPTIDE--D-ALANYL-D-ALANINE LIGASE"/>
    <property type="match status" value="1"/>
</dbReference>
<gene>
    <name evidence="10 16" type="primary">murF</name>
</gene>
<evidence type="ECO:0000256" key="1">
    <source>
        <dbReference type="ARBA" id="ARBA00022490"/>
    </source>
</evidence>
<dbReference type="Pfam" id="PF02875">
    <property type="entry name" value="Mur_ligase_C"/>
    <property type="match status" value="1"/>
</dbReference>
<evidence type="ECO:0000259" key="14">
    <source>
        <dbReference type="Pfam" id="PF02875"/>
    </source>
</evidence>
<comment type="catalytic activity">
    <reaction evidence="10 11">
        <text>D-alanyl-D-alanine + UDP-N-acetyl-alpha-D-muramoyl-L-alanyl-gamma-D-glutamyl-meso-2,6-diaminopimelate + ATP = UDP-N-acetyl-alpha-D-muramoyl-L-alanyl-gamma-D-glutamyl-meso-2,6-diaminopimeloyl-D-alanyl-D-alanine + ADP + phosphate + H(+)</text>
        <dbReference type="Rhea" id="RHEA:28374"/>
        <dbReference type="ChEBI" id="CHEBI:15378"/>
        <dbReference type="ChEBI" id="CHEBI:30616"/>
        <dbReference type="ChEBI" id="CHEBI:43474"/>
        <dbReference type="ChEBI" id="CHEBI:57822"/>
        <dbReference type="ChEBI" id="CHEBI:61386"/>
        <dbReference type="ChEBI" id="CHEBI:83905"/>
        <dbReference type="ChEBI" id="CHEBI:456216"/>
        <dbReference type="EC" id="6.3.2.10"/>
    </reaction>
</comment>
<dbReference type="Pfam" id="PF08245">
    <property type="entry name" value="Mur_ligase_M"/>
    <property type="match status" value="1"/>
</dbReference>
<dbReference type="STRING" id="196164.gene:10742485"/>
<dbReference type="HOGENOM" id="CLU_031507_0_0_11"/>
<dbReference type="Proteomes" id="UP000001409">
    <property type="component" value="Chromosome"/>
</dbReference>
<evidence type="ECO:0000256" key="10">
    <source>
        <dbReference type="HAMAP-Rule" id="MF_02019"/>
    </source>
</evidence>
<dbReference type="GO" id="GO:0047480">
    <property type="term" value="F:UDP-N-acetylmuramoyl-tripeptide-D-alanyl-D-alanine ligase activity"/>
    <property type="evidence" value="ECO:0007669"/>
    <property type="project" value="UniProtKB-UniRule"/>
</dbReference>
<dbReference type="eggNOG" id="COG0770">
    <property type="taxonomic scope" value="Bacteria"/>
</dbReference>
<dbReference type="HAMAP" id="MF_02019">
    <property type="entry name" value="MurF"/>
    <property type="match status" value="1"/>
</dbReference>
<evidence type="ECO:0000256" key="9">
    <source>
        <dbReference type="ARBA" id="ARBA00023316"/>
    </source>
</evidence>
<feature type="domain" description="Mur ligase central" evidence="15">
    <location>
        <begin position="157"/>
        <end position="350"/>
    </location>
</feature>
<dbReference type="Gene3D" id="3.40.1190.10">
    <property type="entry name" value="Mur-like, catalytic domain"/>
    <property type="match status" value="1"/>
</dbReference>
<dbReference type="GO" id="GO:0008766">
    <property type="term" value="F:UDP-N-acetylmuramoylalanyl-D-glutamyl-2,6-diaminopimelate-D-alanyl-D-alanine ligase activity"/>
    <property type="evidence" value="ECO:0007669"/>
    <property type="project" value="RHEA"/>
</dbReference>
<evidence type="ECO:0000256" key="5">
    <source>
        <dbReference type="ARBA" id="ARBA00022840"/>
    </source>
</evidence>
<dbReference type="GO" id="GO:0005524">
    <property type="term" value="F:ATP binding"/>
    <property type="evidence" value="ECO:0007669"/>
    <property type="project" value="UniProtKB-UniRule"/>
</dbReference>
<dbReference type="KEGG" id="cef:CE2057"/>
<dbReference type="GO" id="GO:0071555">
    <property type="term" value="P:cell wall organization"/>
    <property type="evidence" value="ECO:0007669"/>
    <property type="project" value="UniProtKB-KW"/>
</dbReference>
<keyword evidence="4 10" id="KW-0547">Nucleotide-binding</keyword>
<feature type="domain" description="Mur ligase C-terminal" evidence="14">
    <location>
        <begin position="373"/>
        <end position="501"/>
    </location>
</feature>
<proteinExistence type="inferred from homology"/>
<evidence type="ECO:0000256" key="11">
    <source>
        <dbReference type="RuleBase" id="RU004136"/>
    </source>
</evidence>
<dbReference type="EMBL" id="BA000035">
    <property type="protein sequence ID" value="BAC18867.1"/>
    <property type="molecule type" value="Genomic_DNA"/>
</dbReference>
<accession>Q8FNT6</accession>
<evidence type="ECO:0000256" key="2">
    <source>
        <dbReference type="ARBA" id="ARBA00022598"/>
    </source>
</evidence>
<dbReference type="Gene3D" id="3.40.1390.10">
    <property type="entry name" value="MurE/MurF, N-terminal domain"/>
    <property type="match status" value="1"/>
</dbReference>
<comment type="pathway">
    <text evidence="10 11">Cell wall biogenesis; peptidoglycan biosynthesis.</text>
</comment>